<reference evidence="1 2" key="1">
    <citation type="journal article" date="2022" name="Hortic Res">
        <title>A haplotype resolved chromosomal level avocado genome allows analysis of novel avocado genes.</title>
        <authorList>
            <person name="Nath O."/>
            <person name="Fletcher S.J."/>
            <person name="Hayward A."/>
            <person name="Shaw L.M."/>
            <person name="Masouleh A.K."/>
            <person name="Furtado A."/>
            <person name="Henry R.J."/>
            <person name="Mitter N."/>
        </authorList>
    </citation>
    <scope>NUCLEOTIDE SEQUENCE [LARGE SCALE GENOMIC DNA]</scope>
    <source>
        <strain evidence="2">cv. Hass</strain>
    </source>
</reference>
<keyword evidence="2" id="KW-1185">Reference proteome</keyword>
<accession>A0ACC2LR05</accession>
<organism evidence="1 2">
    <name type="scientific">Persea americana</name>
    <name type="common">Avocado</name>
    <dbReference type="NCBI Taxonomy" id="3435"/>
    <lineage>
        <taxon>Eukaryota</taxon>
        <taxon>Viridiplantae</taxon>
        <taxon>Streptophyta</taxon>
        <taxon>Embryophyta</taxon>
        <taxon>Tracheophyta</taxon>
        <taxon>Spermatophyta</taxon>
        <taxon>Magnoliopsida</taxon>
        <taxon>Magnoliidae</taxon>
        <taxon>Laurales</taxon>
        <taxon>Lauraceae</taxon>
        <taxon>Persea</taxon>
    </lineage>
</organism>
<sequence length="74" mass="7575">MIQTKYKTTAIQVQKALILKCLDKKLVIVSLGSGPLDQLAGGGNSPAFSVAAVAALIGGLGAILGLPRSQTERL</sequence>
<evidence type="ECO:0000313" key="1">
    <source>
        <dbReference type="EMBL" id="KAJ8635827.1"/>
    </source>
</evidence>
<gene>
    <name evidence="1" type="ORF">MRB53_010094</name>
</gene>
<evidence type="ECO:0000313" key="2">
    <source>
        <dbReference type="Proteomes" id="UP001234297"/>
    </source>
</evidence>
<proteinExistence type="predicted"/>
<comment type="caution">
    <text evidence="1">The sequence shown here is derived from an EMBL/GenBank/DDBJ whole genome shotgun (WGS) entry which is preliminary data.</text>
</comment>
<dbReference type="EMBL" id="CM056811">
    <property type="protein sequence ID" value="KAJ8635827.1"/>
    <property type="molecule type" value="Genomic_DNA"/>
</dbReference>
<dbReference type="Proteomes" id="UP001234297">
    <property type="component" value="Chromosome 3"/>
</dbReference>
<protein>
    <submittedName>
        <fullName evidence="1">Uncharacterized protein</fullName>
    </submittedName>
</protein>
<name>A0ACC2LR05_PERAE</name>